<keyword evidence="2 3" id="KW-0687">Ribonucleoprotein</keyword>
<accession>A0A5C0UFI8</accession>
<evidence type="ECO:0000256" key="1">
    <source>
        <dbReference type="ARBA" id="ARBA00022980"/>
    </source>
</evidence>
<dbReference type="GO" id="GO:0006412">
    <property type="term" value="P:translation"/>
    <property type="evidence" value="ECO:0007669"/>
    <property type="project" value="UniProtKB-UniRule"/>
</dbReference>
<dbReference type="PANTHER" id="PTHR23321:SF26">
    <property type="entry name" value="SMALL RIBOSOMAL SUBUNIT PROTEIN US15M"/>
    <property type="match status" value="1"/>
</dbReference>
<dbReference type="InterPro" id="IPR005290">
    <property type="entry name" value="Ribosomal_uS15_bac-type"/>
</dbReference>
<dbReference type="Proteomes" id="UP000324924">
    <property type="component" value="Chromosome"/>
</dbReference>
<comment type="function">
    <text evidence="3">Forms an intersubunit bridge (bridge B4) with the 23S rRNA of the 50S subunit in the ribosome.</text>
</comment>
<dbReference type="Gene3D" id="1.10.287.10">
    <property type="entry name" value="S15/NS1, RNA-binding"/>
    <property type="match status" value="1"/>
</dbReference>
<dbReference type="RefSeq" id="WP_148971989.1">
    <property type="nucleotide sequence ID" value="NZ_CP043314.1"/>
</dbReference>
<comment type="function">
    <text evidence="3 5">One of the primary rRNA binding proteins, it binds directly to 16S rRNA where it helps nucleate assembly of the platform of the 30S subunit by binding and bridging several RNA helices of the 16S rRNA.</text>
</comment>
<dbReference type="InterPro" id="IPR009068">
    <property type="entry name" value="uS15_NS1_RNA-bd_sf"/>
</dbReference>
<dbReference type="OrthoDB" id="9799262at2"/>
<name>A0A5C0UFI8_9PROT</name>
<evidence type="ECO:0000313" key="7">
    <source>
        <dbReference type="Proteomes" id="UP000324924"/>
    </source>
</evidence>
<comment type="subunit">
    <text evidence="3">Part of the 30S ribosomal subunit. Forms a bridge to the 50S subunit in the 70S ribosome, contacting the 23S rRNA.</text>
</comment>
<dbReference type="KEGG" id="nabu:FZC36_00210"/>
<dbReference type="InterPro" id="IPR000589">
    <property type="entry name" value="Ribosomal_uS15"/>
</dbReference>
<dbReference type="PANTHER" id="PTHR23321">
    <property type="entry name" value="RIBOSOMAL PROTEIN S15, BACTERIAL AND ORGANELLAR"/>
    <property type="match status" value="1"/>
</dbReference>
<proteinExistence type="inferred from homology"/>
<evidence type="ECO:0000256" key="3">
    <source>
        <dbReference type="HAMAP-Rule" id="MF_01343"/>
    </source>
</evidence>
<dbReference type="SUPFAM" id="SSF47060">
    <property type="entry name" value="S15/NS1 RNA-binding domain"/>
    <property type="match status" value="1"/>
</dbReference>
<dbReference type="CDD" id="cd00353">
    <property type="entry name" value="Ribosomal_S15p_S13e"/>
    <property type="match status" value="1"/>
</dbReference>
<dbReference type="GO" id="GO:0022627">
    <property type="term" value="C:cytosolic small ribosomal subunit"/>
    <property type="evidence" value="ECO:0007669"/>
    <property type="project" value="TreeGrafter"/>
</dbReference>
<evidence type="ECO:0000313" key="6">
    <source>
        <dbReference type="EMBL" id="QEK38866.1"/>
    </source>
</evidence>
<gene>
    <name evidence="3 6" type="primary">rpsO</name>
    <name evidence="6" type="ORF">FZC36_00210</name>
</gene>
<protein>
    <recommendedName>
        <fullName evidence="3">Small ribosomal subunit protein uS15</fullName>
    </recommendedName>
</protein>
<evidence type="ECO:0000256" key="4">
    <source>
        <dbReference type="RuleBase" id="RU003919"/>
    </source>
</evidence>
<dbReference type="EMBL" id="CP043314">
    <property type="protein sequence ID" value="QEK38866.1"/>
    <property type="molecule type" value="Genomic_DNA"/>
</dbReference>
<keyword evidence="1 3" id="KW-0689">Ribosomal protein</keyword>
<dbReference type="Pfam" id="PF00312">
    <property type="entry name" value="Ribosomal_S15"/>
    <property type="match status" value="1"/>
</dbReference>
<organism evidence="6 7">
    <name type="scientific">Candidatus Nesciobacter abundans</name>
    <dbReference type="NCBI Taxonomy" id="2601668"/>
    <lineage>
        <taxon>Bacteria</taxon>
        <taxon>Pseudomonadati</taxon>
        <taxon>Pseudomonadota</taxon>
        <taxon>Alphaproteobacteria</taxon>
        <taxon>Holosporales</taxon>
        <taxon>Holosporaceae</taxon>
        <taxon>Candidatus Nesciobacter</taxon>
    </lineage>
</organism>
<dbReference type="SMART" id="SM01387">
    <property type="entry name" value="Ribosomal_S15"/>
    <property type="match status" value="1"/>
</dbReference>
<dbReference type="GO" id="GO:0003735">
    <property type="term" value="F:structural constituent of ribosome"/>
    <property type="evidence" value="ECO:0007669"/>
    <property type="project" value="InterPro"/>
</dbReference>
<sequence length="86" mass="9871">MKKTKKEIIELFGASEKDTGSSSVQIAILTNDILHLSDHMKSNKQDKHSMRGLMRKVSQRKKLQKFLKSDNPEEYKKVIAKLGLRS</sequence>
<evidence type="ECO:0000256" key="2">
    <source>
        <dbReference type="ARBA" id="ARBA00023274"/>
    </source>
</evidence>
<dbReference type="NCBIfam" id="TIGR00952">
    <property type="entry name" value="S15_bact"/>
    <property type="match status" value="1"/>
</dbReference>
<keyword evidence="7" id="KW-1185">Reference proteome</keyword>
<evidence type="ECO:0000256" key="5">
    <source>
        <dbReference type="RuleBase" id="RU004524"/>
    </source>
</evidence>
<dbReference type="AlphaFoldDB" id="A0A5C0UFI8"/>
<keyword evidence="3 5" id="KW-0699">rRNA-binding</keyword>
<dbReference type="PROSITE" id="PS00362">
    <property type="entry name" value="RIBOSOMAL_S15"/>
    <property type="match status" value="1"/>
</dbReference>
<reference evidence="6 7" key="1">
    <citation type="submission" date="2019-08" db="EMBL/GenBank/DDBJ databases">
        <title>Highly reduced genomes of protist endosymbionts show evolutionary convergence.</title>
        <authorList>
            <person name="George E."/>
            <person name="Husnik F."/>
            <person name="Tashyreva D."/>
            <person name="Prokopchuk G."/>
            <person name="Horak A."/>
            <person name="Kwong W.K."/>
            <person name="Lukes J."/>
            <person name="Keeling P.J."/>
        </authorList>
    </citation>
    <scope>NUCLEOTIDE SEQUENCE [LARGE SCALE GENOMIC DNA]</scope>
    <source>
        <strain evidence="6">1604HC</strain>
    </source>
</reference>
<keyword evidence="3 5" id="KW-0694">RNA-binding</keyword>
<comment type="similarity">
    <text evidence="3 4">Belongs to the universal ribosomal protein uS15 family.</text>
</comment>
<dbReference type="GO" id="GO:0019843">
    <property type="term" value="F:rRNA binding"/>
    <property type="evidence" value="ECO:0007669"/>
    <property type="project" value="UniProtKB-UniRule"/>
</dbReference>
<dbReference type="HAMAP" id="MF_01343_B">
    <property type="entry name" value="Ribosomal_uS15_B"/>
    <property type="match status" value="1"/>
</dbReference>
<dbReference type="Gene3D" id="6.10.250.3130">
    <property type="match status" value="1"/>
</dbReference>